<sequence length="585" mass="63805">MQYTLSADVSSWGVDLDPQMKEADDELHDPDYDFIPPRSARAAERDYHFGTWRAVINLGALILLLVVLLAFFVGYPVLNHFLTKPISTLGAFNLGGTNASGQVPDLPVRFTLIDPDTPRDAYTISSPHTPTTELELVFSDEFNIPGRTFYPGDDPYWEAVDLHYWATNNLEWYDPAAVITADDGTLTITLEKKETHDLHYQGGMIQTWNKFCFTGGYVVANVSLPGVSNVQGLWPAIWMMGNLGRAGYGASLEGLWPYSYDSCDVGTVKNQSLNGVPAAASVNGDKGNEGVLSFLPGQRLSRCTCGNAPDGSQGTRLDHPGPKHNDGTWVGRAAPEIDIFEAQIGSSSPEHPGVLTGQVSQSAQWAPFDAGYIWQNATYGTINNQDTSVLNTFIGSVTQEATSVVTDTNSQCYEYPTPGLIPAPMEGETEDPNAKTIYGQGTGCYSLYGVEYKPGFDAAYIQWVSSGQPSWSLLVQGVGANDLTQIGPRAVSQEPMYLIANLGMSHNFGAVDVDHIPFPVHMKIDWVRVYQPSDAKNIGCDPADFPTANYIERYIEAYTNANLTTWMGDFGQTWPGNSFLGQCSS</sequence>
<protein>
    <submittedName>
        <fullName evidence="1">Glycoside hydrolase family 16 protein</fullName>
    </submittedName>
</protein>
<proteinExistence type="predicted"/>
<comment type="caution">
    <text evidence="1">The sequence shown here is derived from an EMBL/GenBank/DDBJ whole genome shotgun (WGS) entry which is preliminary data.</text>
</comment>
<organism evidence="1 2">
    <name type="scientific">Irpex rosettiformis</name>
    <dbReference type="NCBI Taxonomy" id="378272"/>
    <lineage>
        <taxon>Eukaryota</taxon>
        <taxon>Fungi</taxon>
        <taxon>Dikarya</taxon>
        <taxon>Basidiomycota</taxon>
        <taxon>Agaricomycotina</taxon>
        <taxon>Agaricomycetes</taxon>
        <taxon>Polyporales</taxon>
        <taxon>Irpicaceae</taxon>
        <taxon>Irpex</taxon>
    </lineage>
</organism>
<dbReference type="EMBL" id="MU274911">
    <property type="protein sequence ID" value="KAI0089073.1"/>
    <property type="molecule type" value="Genomic_DNA"/>
</dbReference>
<evidence type="ECO:0000313" key="2">
    <source>
        <dbReference type="Proteomes" id="UP001055072"/>
    </source>
</evidence>
<gene>
    <name evidence="1" type="ORF">BDY19DRAFT_890152</name>
</gene>
<keyword evidence="2" id="KW-1185">Reference proteome</keyword>
<keyword evidence="1" id="KW-0378">Hydrolase</keyword>
<reference evidence="1" key="1">
    <citation type="journal article" date="2021" name="Environ. Microbiol.">
        <title>Gene family expansions and transcriptome signatures uncover fungal adaptations to wood decay.</title>
        <authorList>
            <person name="Hage H."/>
            <person name="Miyauchi S."/>
            <person name="Viragh M."/>
            <person name="Drula E."/>
            <person name="Min B."/>
            <person name="Chaduli D."/>
            <person name="Navarro D."/>
            <person name="Favel A."/>
            <person name="Norest M."/>
            <person name="Lesage-Meessen L."/>
            <person name="Balint B."/>
            <person name="Merenyi Z."/>
            <person name="de Eugenio L."/>
            <person name="Morin E."/>
            <person name="Martinez A.T."/>
            <person name="Baldrian P."/>
            <person name="Stursova M."/>
            <person name="Martinez M.J."/>
            <person name="Novotny C."/>
            <person name="Magnuson J.K."/>
            <person name="Spatafora J.W."/>
            <person name="Maurice S."/>
            <person name="Pangilinan J."/>
            <person name="Andreopoulos W."/>
            <person name="LaButti K."/>
            <person name="Hundley H."/>
            <person name="Na H."/>
            <person name="Kuo A."/>
            <person name="Barry K."/>
            <person name="Lipzen A."/>
            <person name="Henrissat B."/>
            <person name="Riley R."/>
            <person name="Ahrendt S."/>
            <person name="Nagy L.G."/>
            <person name="Grigoriev I.V."/>
            <person name="Martin F."/>
            <person name="Rosso M.N."/>
        </authorList>
    </citation>
    <scope>NUCLEOTIDE SEQUENCE</scope>
    <source>
        <strain evidence="1">CBS 384.51</strain>
    </source>
</reference>
<name>A0ACB8U442_9APHY</name>
<dbReference type="Proteomes" id="UP001055072">
    <property type="component" value="Unassembled WGS sequence"/>
</dbReference>
<evidence type="ECO:0000313" key="1">
    <source>
        <dbReference type="EMBL" id="KAI0089073.1"/>
    </source>
</evidence>
<accession>A0ACB8U442</accession>